<feature type="transmembrane region" description="Helical" evidence="2">
    <location>
        <begin position="9"/>
        <end position="29"/>
    </location>
</feature>
<feature type="compositionally biased region" description="Basic residues" evidence="1">
    <location>
        <begin position="313"/>
        <end position="323"/>
    </location>
</feature>
<keyword evidence="2" id="KW-0472">Membrane</keyword>
<feature type="compositionally biased region" description="Basic and acidic residues" evidence="1">
    <location>
        <begin position="138"/>
        <end position="148"/>
    </location>
</feature>
<evidence type="ECO:0000313" key="3">
    <source>
        <dbReference type="EMBL" id="RNA16970.1"/>
    </source>
</evidence>
<sequence>MSSLFQSEYFVAVVFTSILGIIALFTYQLGFRKAEPEKNEEESAPKRTKAKQKETKAKKSSETQIVQVAVLNQPEPSKPQKKLPDSPKNAAEAKSAKKQAKKESKKEVEEANVARAEEVVDSSDWTTVVDKRAQKKQKTVERHKREMSDNEVVTIEKPNTEDLNSKQLVIGTKQPSELLTESIIQRTETKDKEDDWVTANQKGKKDKKKEKKEVATVAEVVPQTVPVVPEVKPVEKPKSKKSKPGQNLSSAIREAIVDTLEAKNPKLTLKQTSLTDSIILVEKENKRTESNQSSNESLQDVDGDDGFITITNKKSKRTVRREQ</sequence>
<dbReference type="AlphaFoldDB" id="A0A3M7R029"/>
<gene>
    <name evidence="3" type="ORF">BpHYR1_047906</name>
</gene>
<feature type="region of interest" description="Disordered" evidence="1">
    <location>
        <begin position="231"/>
        <end position="250"/>
    </location>
</feature>
<proteinExistence type="predicted"/>
<reference evidence="3 4" key="1">
    <citation type="journal article" date="2018" name="Sci. Rep.">
        <title>Genomic signatures of local adaptation to the degree of environmental predictability in rotifers.</title>
        <authorList>
            <person name="Franch-Gras L."/>
            <person name="Hahn C."/>
            <person name="Garcia-Roger E.M."/>
            <person name="Carmona M.J."/>
            <person name="Serra M."/>
            <person name="Gomez A."/>
        </authorList>
    </citation>
    <scope>NUCLEOTIDE SEQUENCE [LARGE SCALE GENOMIC DNA]</scope>
    <source>
        <strain evidence="3">HYR1</strain>
    </source>
</reference>
<dbReference type="Proteomes" id="UP000276133">
    <property type="component" value="Unassembled WGS sequence"/>
</dbReference>
<feature type="region of interest" description="Disordered" evidence="1">
    <location>
        <begin position="282"/>
        <end position="323"/>
    </location>
</feature>
<evidence type="ECO:0000313" key="4">
    <source>
        <dbReference type="Proteomes" id="UP000276133"/>
    </source>
</evidence>
<keyword evidence="4" id="KW-1185">Reference proteome</keyword>
<feature type="region of interest" description="Disordered" evidence="1">
    <location>
        <begin position="34"/>
        <end position="159"/>
    </location>
</feature>
<evidence type="ECO:0000256" key="2">
    <source>
        <dbReference type="SAM" id="Phobius"/>
    </source>
</evidence>
<organism evidence="3 4">
    <name type="scientific">Brachionus plicatilis</name>
    <name type="common">Marine rotifer</name>
    <name type="synonym">Brachionus muelleri</name>
    <dbReference type="NCBI Taxonomy" id="10195"/>
    <lineage>
        <taxon>Eukaryota</taxon>
        <taxon>Metazoa</taxon>
        <taxon>Spiralia</taxon>
        <taxon>Gnathifera</taxon>
        <taxon>Rotifera</taxon>
        <taxon>Eurotatoria</taxon>
        <taxon>Monogononta</taxon>
        <taxon>Pseudotrocha</taxon>
        <taxon>Ploima</taxon>
        <taxon>Brachionidae</taxon>
        <taxon>Brachionus</taxon>
    </lineage>
</organism>
<dbReference type="EMBL" id="REGN01004566">
    <property type="protein sequence ID" value="RNA16970.1"/>
    <property type="molecule type" value="Genomic_DNA"/>
</dbReference>
<name>A0A3M7R029_BRAPC</name>
<comment type="caution">
    <text evidence="3">The sequence shown here is derived from an EMBL/GenBank/DDBJ whole genome shotgun (WGS) entry which is preliminary data.</text>
</comment>
<protein>
    <submittedName>
        <fullName evidence="3">Uncharacterized protein</fullName>
    </submittedName>
</protein>
<keyword evidence="2" id="KW-1133">Transmembrane helix</keyword>
<evidence type="ECO:0000256" key="1">
    <source>
        <dbReference type="SAM" id="MobiDB-lite"/>
    </source>
</evidence>
<feature type="region of interest" description="Disordered" evidence="1">
    <location>
        <begin position="188"/>
        <end position="215"/>
    </location>
</feature>
<keyword evidence="2" id="KW-0812">Transmembrane</keyword>
<feature type="compositionally biased region" description="Basic and acidic residues" evidence="1">
    <location>
        <begin position="34"/>
        <end position="61"/>
    </location>
</feature>
<accession>A0A3M7R029</accession>
<dbReference type="OrthoDB" id="10609426at2759"/>